<comment type="caution">
    <text evidence="6">The sequence shown here is derived from an EMBL/GenBank/DDBJ whole genome shotgun (WGS) entry which is preliminary data.</text>
</comment>
<reference evidence="6 7" key="1">
    <citation type="submission" date="2019-03" db="EMBL/GenBank/DDBJ databases">
        <title>This is whole genome sequence of Paenibacillus sp MS74 strain.</title>
        <authorList>
            <person name="Trinh H.N."/>
        </authorList>
    </citation>
    <scope>NUCLEOTIDE SEQUENCE [LARGE SCALE GENOMIC DNA]</scope>
    <source>
        <strain evidence="6 7">MS74</strain>
    </source>
</reference>
<dbReference type="Pfam" id="PF01547">
    <property type="entry name" value="SBP_bac_1"/>
    <property type="match status" value="1"/>
</dbReference>
<dbReference type="SUPFAM" id="SSF53850">
    <property type="entry name" value="Periplasmic binding protein-like II"/>
    <property type="match status" value="1"/>
</dbReference>
<evidence type="ECO:0000313" key="7">
    <source>
        <dbReference type="Proteomes" id="UP000295636"/>
    </source>
</evidence>
<dbReference type="OrthoDB" id="9782846at2"/>
<comment type="subcellular location">
    <subcellularLocation>
        <location evidence="1">Cell envelope</location>
    </subcellularLocation>
</comment>
<dbReference type="PANTHER" id="PTHR43649:SF31">
    <property type="entry name" value="SN-GLYCEROL-3-PHOSPHATE-BINDING PERIPLASMIC PROTEIN UGPB"/>
    <property type="match status" value="1"/>
</dbReference>
<keyword evidence="7" id="KW-1185">Reference proteome</keyword>
<dbReference type="InterPro" id="IPR006059">
    <property type="entry name" value="SBP"/>
</dbReference>
<gene>
    <name evidence="6" type="ORF">E1757_30925</name>
</gene>
<dbReference type="PANTHER" id="PTHR43649">
    <property type="entry name" value="ARABINOSE-BINDING PROTEIN-RELATED"/>
    <property type="match status" value="1"/>
</dbReference>
<evidence type="ECO:0000313" key="6">
    <source>
        <dbReference type="EMBL" id="TDF91971.1"/>
    </source>
</evidence>
<dbReference type="GO" id="GO:0030313">
    <property type="term" value="C:cell envelope"/>
    <property type="evidence" value="ECO:0007669"/>
    <property type="project" value="UniProtKB-SubCell"/>
</dbReference>
<feature type="signal peptide" evidence="5">
    <location>
        <begin position="1"/>
        <end position="19"/>
    </location>
</feature>
<dbReference type="AlphaFoldDB" id="A0A4R5K9W1"/>
<dbReference type="RefSeq" id="WP_133235578.1">
    <property type="nucleotide sequence ID" value="NZ_SMRT01000023.1"/>
</dbReference>
<evidence type="ECO:0000256" key="4">
    <source>
        <dbReference type="ARBA" id="ARBA00022729"/>
    </source>
</evidence>
<evidence type="ECO:0000256" key="3">
    <source>
        <dbReference type="ARBA" id="ARBA00022448"/>
    </source>
</evidence>
<dbReference type="InterPro" id="IPR050490">
    <property type="entry name" value="Bact_solute-bd_prot1"/>
</dbReference>
<dbReference type="Gene3D" id="3.40.190.10">
    <property type="entry name" value="Periplasmic binding protein-like II"/>
    <property type="match status" value="1"/>
</dbReference>
<comment type="similarity">
    <text evidence="2">Belongs to the bacterial solute-binding protein 1 family.</text>
</comment>
<evidence type="ECO:0000256" key="1">
    <source>
        <dbReference type="ARBA" id="ARBA00004196"/>
    </source>
</evidence>
<proteinExistence type="inferred from homology"/>
<sequence length="429" mass="47798">MKKWMALPLSMALPIGLLAGCSDGSTNAGANDNAKSSGGQVTIKMTISGSDQEMKLRKETAELFMKQHPNIKIDWVDIGKDRYQKTLTLIAGGDAPDILYINDWVTPLAQKGVLKPLDEFIKSDPDFKVDQFYPSVIDALKLDGKLYALPQEISPIVIYYNKDLFDKAGVPYPTSSWTQDDFLNVAKKLSSPEKKQYGFVLSNGLSNWGGWMLRNGNNIFTPDFKKSGYGTPEALKSLQTIKKMVVDDHSTPNTAEVTSMGQGTDALFRNQQAAMVEAGLWFLPPFKAEPLPFKWDVVMQPKGVNQNVKAGVLNWGMSAKTKHPKEAWEVLKFFEGHEGMMIVAKYNMALPATTDKEANQLIIDSKFPENVKAFVDSAPLINMDEFRHPKWAEIHQAVKEQMDLLMLGKQAPDATQKNIVTNMNQIMGE</sequence>
<dbReference type="PROSITE" id="PS51257">
    <property type="entry name" value="PROKAR_LIPOPROTEIN"/>
    <property type="match status" value="1"/>
</dbReference>
<keyword evidence="4 5" id="KW-0732">Signal</keyword>
<evidence type="ECO:0000256" key="2">
    <source>
        <dbReference type="ARBA" id="ARBA00008520"/>
    </source>
</evidence>
<organism evidence="6 7">
    <name type="scientific">Paenibacillus piri</name>
    <dbReference type="NCBI Taxonomy" id="2547395"/>
    <lineage>
        <taxon>Bacteria</taxon>
        <taxon>Bacillati</taxon>
        <taxon>Bacillota</taxon>
        <taxon>Bacilli</taxon>
        <taxon>Bacillales</taxon>
        <taxon>Paenibacillaceae</taxon>
        <taxon>Paenibacillus</taxon>
    </lineage>
</organism>
<evidence type="ECO:0000256" key="5">
    <source>
        <dbReference type="SAM" id="SignalP"/>
    </source>
</evidence>
<feature type="chain" id="PRO_5038545284" evidence="5">
    <location>
        <begin position="20"/>
        <end position="429"/>
    </location>
</feature>
<name>A0A4R5K9W1_9BACL</name>
<dbReference type="Proteomes" id="UP000295636">
    <property type="component" value="Unassembled WGS sequence"/>
</dbReference>
<dbReference type="EMBL" id="SMRT01000023">
    <property type="protein sequence ID" value="TDF91971.1"/>
    <property type="molecule type" value="Genomic_DNA"/>
</dbReference>
<accession>A0A4R5K9W1</accession>
<protein>
    <submittedName>
        <fullName evidence="6">Extracellular solute-binding protein</fullName>
    </submittedName>
</protein>
<keyword evidence="3" id="KW-0813">Transport</keyword>
<dbReference type="CDD" id="cd13585">
    <property type="entry name" value="PBP2_TMBP_like"/>
    <property type="match status" value="1"/>
</dbReference>